<reference evidence="2" key="1">
    <citation type="submission" date="2024-07" db="EMBL/GenBank/DDBJ databases">
        <authorList>
            <person name="Kim Y.J."/>
            <person name="Jeong J.Y."/>
        </authorList>
    </citation>
    <scope>NUCLEOTIDE SEQUENCE</scope>
    <source>
        <strain evidence="2">GIHE-MW2</strain>
    </source>
</reference>
<protein>
    <submittedName>
        <fullName evidence="2">Uncharacterized protein</fullName>
    </submittedName>
</protein>
<dbReference type="EMBL" id="CP159837">
    <property type="protein sequence ID" value="XCM37111.1"/>
    <property type="molecule type" value="Genomic_DNA"/>
</dbReference>
<name>A0AAU8JG37_9CYAN</name>
<organism evidence="2">
    <name type="scientific">Planktothricoides raciborskii GIHE-MW2</name>
    <dbReference type="NCBI Taxonomy" id="2792601"/>
    <lineage>
        <taxon>Bacteria</taxon>
        <taxon>Bacillati</taxon>
        <taxon>Cyanobacteriota</taxon>
        <taxon>Cyanophyceae</taxon>
        <taxon>Oscillatoriophycideae</taxon>
        <taxon>Oscillatoriales</taxon>
        <taxon>Oscillatoriaceae</taxon>
        <taxon>Planktothricoides</taxon>
    </lineage>
</organism>
<sequence length="503" mass="55227">MSSASTGRYQSRFLNLLLEKSQQLSDRMGQAARQVQTTTIWTVQLLMYPLYAMFQTGRLVGKQLQQTVSQKRPGLPGSKPRSSAVAKVQSPPKSQPTKQPETALATVSESEADLPLPPLTDKPNDPPLTRLFHKLINWMETSTVAVKVNLFKESKLKHLPPTAATAQNLSGENMGIGAGLKATQAPQTEDSSFLKSIDIASATLRERTVAQLEAGQFPQWQEMTDAVVDNTRSFWEPVKNWYMWQGDYPLNLEDEDLTRDLWAEPSSATLAKAASANQTAQTQTFVPASASDLAENPLPQLVQVVQKSEAVIRTTITEWFGKVNALVHIPTVNSPNQGSMGAEERGSRGAEELSLSTAALHPTPYTLHPTPYTLKNTAAFLPLTVATVATTTIQKVGQTVAENWGKIEAIAHSRASHQLTLKDPATAETTSTLTQTETPVTGMGEPETGRDYIETKVVSVGYVKHPLQVVLEAIDWVMLRLEKIFLVVRDWLLVTRDSLFSSK</sequence>
<feature type="compositionally biased region" description="Low complexity" evidence="1">
    <location>
        <begin position="427"/>
        <end position="441"/>
    </location>
</feature>
<proteinExistence type="predicted"/>
<gene>
    <name evidence="2" type="ORF">ABWT76_005925</name>
</gene>
<dbReference type="AlphaFoldDB" id="A0AAU8JG37"/>
<accession>A0AAU8JG37</accession>
<dbReference type="RefSeq" id="WP_354635391.1">
    <property type="nucleotide sequence ID" value="NZ_CP159837.1"/>
</dbReference>
<feature type="region of interest" description="Disordered" evidence="1">
    <location>
        <begin position="427"/>
        <end position="448"/>
    </location>
</feature>
<evidence type="ECO:0000256" key="1">
    <source>
        <dbReference type="SAM" id="MobiDB-lite"/>
    </source>
</evidence>
<evidence type="ECO:0000313" key="2">
    <source>
        <dbReference type="EMBL" id="XCM37111.1"/>
    </source>
</evidence>
<feature type="region of interest" description="Disordered" evidence="1">
    <location>
        <begin position="65"/>
        <end position="126"/>
    </location>
</feature>
<feature type="compositionally biased region" description="Low complexity" evidence="1">
    <location>
        <begin position="89"/>
        <end position="100"/>
    </location>
</feature>